<evidence type="ECO:0000313" key="7">
    <source>
        <dbReference type="EMBL" id="KDP42920.1"/>
    </source>
</evidence>
<evidence type="ECO:0000256" key="1">
    <source>
        <dbReference type="ARBA" id="ARBA00022737"/>
    </source>
</evidence>
<dbReference type="SMART" id="SM00358">
    <property type="entry name" value="DSRM"/>
    <property type="match status" value="3"/>
</dbReference>
<keyword evidence="3 4" id="KW-0694">RNA-binding</keyword>
<dbReference type="FunFam" id="1.10.10.10:FF:000322">
    <property type="entry name" value="Probable disease resistance protein At1g63360"/>
    <property type="match status" value="1"/>
</dbReference>
<evidence type="ECO:0000256" key="4">
    <source>
        <dbReference type="PROSITE-ProRule" id="PRU00266"/>
    </source>
</evidence>
<dbReference type="SUPFAM" id="SSF52540">
    <property type="entry name" value="P-loop containing nucleoside triphosphate hydrolases"/>
    <property type="match status" value="1"/>
</dbReference>
<dbReference type="Gene3D" id="1.10.8.430">
    <property type="entry name" value="Helical domain of apoptotic protease-activating factors"/>
    <property type="match status" value="1"/>
</dbReference>
<dbReference type="AlphaFoldDB" id="A0A067LEI3"/>
<dbReference type="EMBL" id="KK914286">
    <property type="protein sequence ID" value="KDP42920.1"/>
    <property type="molecule type" value="Genomic_DNA"/>
</dbReference>
<evidence type="ECO:0000313" key="8">
    <source>
        <dbReference type="Proteomes" id="UP000027138"/>
    </source>
</evidence>
<protein>
    <recommendedName>
        <fullName evidence="6">DRBM domain-containing protein</fullName>
    </recommendedName>
</protein>
<dbReference type="Proteomes" id="UP000027138">
    <property type="component" value="Unassembled WGS sequence"/>
</dbReference>
<feature type="compositionally biased region" description="Basic and acidic residues" evidence="5">
    <location>
        <begin position="283"/>
        <end position="297"/>
    </location>
</feature>
<reference evidence="7 8" key="1">
    <citation type="journal article" date="2014" name="PLoS ONE">
        <title>Global Analysis of Gene Expression Profiles in Physic Nut (Jatropha curcas L.) Seedlings Exposed to Salt Stress.</title>
        <authorList>
            <person name="Zhang L."/>
            <person name="Zhang C."/>
            <person name="Wu P."/>
            <person name="Chen Y."/>
            <person name="Li M."/>
            <person name="Jiang H."/>
            <person name="Wu G."/>
        </authorList>
    </citation>
    <scope>NUCLEOTIDE SEQUENCE [LARGE SCALE GENOMIC DNA]</scope>
    <source>
        <strain evidence="8">cv. GZQX0401</strain>
        <tissue evidence="7">Young leaves</tissue>
    </source>
</reference>
<dbReference type="GO" id="GO:0043531">
    <property type="term" value="F:ADP binding"/>
    <property type="evidence" value="ECO:0007669"/>
    <property type="project" value="InterPro"/>
</dbReference>
<keyword evidence="2" id="KW-0611">Plant defense</keyword>
<dbReference type="InterPro" id="IPR036388">
    <property type="entry name" value="WH-like_DNA-bd_sf"/>
</dbReference>
<dbReference type="InterPro" id="IPR058922">
    <property type="entry name" value="WHD_DRP"/>
</dbReference>
<feature type="region of interest" description="Disordered" evidence="5">
    <location>
        <begin position="269"/>
        <end position="300"/>
    </location>
</feature>
<name>A0A067LEI3_JATCU</name>
<dbReference type="PANTHER" id="PTHR46031">
    <property type="match status" value="1"/>
</dbReference>
<dbReference type="PANTHER" id="PTHR46031:SF38">
    <property type="entry name" value="DRBM DOMAIN-CONTAINING PROTEIN"/>
    <property type="match status" value="1"/>
</dbReference>
<gene>
    <name evidence="7" type="ORF">JCGZ_23862</name>
</gene>
<dbReference type="InterPro" id="IPR032675">
    <property type="entry name" value="LRR_dom_sf"/>
</dbReference>
<evidence type="ECO:0000259" key="6">
    <source>
        <dbReference type="PROSITE" id="PS50137"/>
    </source>
</evidence>
<organism evidence="7 8">
    <name type="scientific">Jatropha curcas</name>
    <name type="common">Barbados nut</name>
    <dbReference type="NCBI Taxonomy" id="180498"/>
    <lineage>
        <taxon>Eukaryota</taxon>
        <taxon>Viridiplantae</taxon>
        <taxon>Streptophyta</taxon>
        <taxon>Embryophyta</taxon>
        <taxon>Tracheophyta</taxon>
        <taxon>Spermatophyta</taxon>
        <taxon>Magnoliopsida</taxon>
        <taxon>eudicotyledons</taxon>
        <taxon>Gunneridae</taxon>
        <taxon>Pentapetalae</taxon>
        <taxon>rosids</taxon>
        <taxon>fabids</taxon>
        <taxon>Malpighiales</taxon>
        <taxon>Euphorbiaceae</taxon>
        <taxon>Crotonoideae</taxon>
        <taxon>Jatropheae</taxon>
        <taxon>Jatropha</taxon>
    </lineage>
</organism>
<dbReference type="Gene3D" id="3.80.10.10">
    <property type="entry name" value="Ribonuclease Inhibitor"/>
    <property type="match status" value="1"/>
</dbReference>
<dbReference type="InterPro" id="IPR027417">
    <property type="entry name" value="P-loop_NTPase"/>
</dbReference>
<dbReference type="PROSITE" id="PS50137">
    <property type="entry name" value="DS_RBD"/>
    <property type="match status" value="2"/>
</dbReference>
<proteinExistence type="predicted"/>
<evidence type="ECO:0000256" key="2">
    <source>
        <dbReference type="ARBA" id="ARBA00022821"/>
    </source>
</evidence>
<dbReference type="InterPro" id="IPR042197">
    <property type="entry name" value="Apaf_helical"/>
</dbReference>
<evidence type="ECO:0000256" key="5">
    <source>
        <dbReference type="SAM" id="MobiDB-lite"/>
    </source>
</evidence>
<accession>A0A067LEI3</accession>
<dbReference type="Gene3D" id="1.10.10.10">
    <property type="entry name" value="Winged helix-like DNA-binding domain superfamily/Winged helix DNA-binding domain"/>
    <property type="match status" value="1"/>
</dbReference>
<dbReference type="GO" id="GO:0003723">
    <property type="term" value="F:RNA binding"/>
    <property type="evidence" value="ECO:0007669"/>
    <property type="project" value="UniProtKB-UniRule"/>
</dbReference>
<dbReference type="InterPro" id="IPR056789">
    <property type="entry name" value="LRR_R13L1-DRL21"/>
</dbReference>
<keyword evidence="1" id="KW-0677">Repeat</keyword>
<dbReference type="Pfam" id="PF23559">
    <property type="entry name" value="WHD_DRP"/>
    <property type="match status" value="1"/>
</dbReference>
<sequence length="728" mass="81737">MYKTKLQELCQKRQWALPKYSTMKDGPDHNPRFKSSVSVNSHSFDSPFPYKSSKQAQNEAAKIAFLHFTSPSPDSLISVEPNVPETYNSSDTQSHDLTVENADSCQYKSQLQSYAYWQGFDFPLYSSITEGSGRSTCFKATVIIDGHAFESPHFFTTLNEAENSAAKAALMSILTDNFQEASFLNSGNDDSGSYKNLLQETTQKEGLSIPLYKTIKTGPSHLPTFFSSVEVEGKKYYGKAGNSKKEAEVKAAKVAYTFLKDSAMSKTSEITSSTLVTDESLESEQHSAAESKDKSEEVNLPEAIQTNLRIDSKDPILSHSASVKQKMEAENFDSSSSCSKPVTTVTQIDISDFSISSSTMGKTTAPGSYLLCERVRVQIVKRCDGLPLAAKVIGGLLRSKPKTVKEWQHVLNSNLWDLLEDDILPALRLSYSYLPSQLKQCFAYCAIFSKDYRFARKDIVCLWMAEGFLTPSGGNMKELGDKYFDELISRSFFQQPGSNISLFVMHDLIHDLARSVSREFCFMLEGVDSCKISEKTRHLSYRGLRDLNKMVEGTHNARYLRTFAAADTREWLRLNKVEYEHERNLLDQLEPPTNLKSLCIAGYNGTEFPNWLGDSSFSNMVHLELAGFKYCTSLPSLGQLAALRELFIRALNGIMVWEEWIHCTGAFPQLQKLYIKECPKLSSMPEGRLPSSVSSLNIFQCPLLEKRCERGTGEDWPMISHILNIQIS</sequence>
<dbReference type="GO" id="GO:0006952">
    <property type="term" value="P:defense response"/>
    <property type="evidence" value="ECO:0007669"/>
    <property type="project" value="UniProtKB-KW"/>
</dbReference>
<feature type="domain" description="DRBM" evidence="6">
    <location>
        <begin position="1"/>
        <end position="70"/>
    </location>
</feature>
<keyword evidence="8" id="KW-1185">Reference proteome</keyword>
<dbReference type="InterPro" id="IPR014720">
    <property type="entry name" value="dsRBD_dom"/>
</dbReference>
<evidence type="ECO:0000256" key="3">
    <source>
        <dbReference type="ARBA" id="ARBA00022884"/>
    </source>
</evidence>
<dbReference type="Pfam" id="PF00035">
    <property type="entry name" value="dsrm"/>
    <property type="match status" value="3"/>
</dbReference>
<dbReference type="OrthoDB" id="839831at2759"/>
<dbReference type="SUPFAM" id="SSF54768">
    <property type="entry name" value="dsRNA-binding domain-like"/>
    <property type="match status" value="3"/>
</dbReference>
<dbReference type="Pfam" id="PF25019">
    <property type="entry name" value="LRR_R13L1-DRL21"/>
    <property type="match status" value="1"/>
</dbReference>
<dbReference type="SUPFAM" id="SSF52058">
    <property type="entry name" value="L domain-like"/>
    <property type="match status" value="1"/>
</dbReference>
<dbReference type="Gene3D" id="3.30.160.20">
    <property type="match status" value="3"/>
</dbReference>
<feature type="domain" description="DRBM" evidence="6">
    <location>
        <begin position="193"/>
        <end position="261"/>
    </location>
</feature>